<keyword evidence="7" id="KW-1185">Reference proteome</keyword>
<sequence>MEVSSDLVDWAQCELCKKWRKLPLGMNPNTLPEEWVCTMNTWDKIYNSCDVAEEVVGIPPENLNLSVPDQSISYSDFQSRSLKGRKKNFSNCSISNSLTQAINSKQINNQGLNLTEDITRNFRGSAISDSLLSKSLIDSLSDWCEELKNDQTCLLPSHHLKKNFPSCWPLEYQNLDDVSLFRNQFFESFEKSRSKNFSNSYEVLSNLKGSQSFPICILKNNIFNSKNHPLQGRSIITGTEVPIVFKMVGESVNGIFPVISNNQSLKYSNNQTNNPISLSNTQKSQGIISSIHGNSLELIPATRSDWESPFIDLSNSLFISNSVDFKLSKYNESWSTCNFSYSKLFPERDNLLLIPNYLSETNFDLKTINSKIITDEFSEQINVDILDLFPVFSWLENPNNFNHPMYRKISQSNLLIQTNKISKKCNINKNNTRNRNRQLDPDQLESNHRLRRSSRNTSKAQNSEIVNSESSLFSNKDDCSISIEPRNNGFQLKDEYKNKELDLLSTSGKMTEKLNENVDKVDSVDCILIDCSNEGNNFNDFSKDFNSDNLGVKENSEVNQFESKDFSEIGEKGSNQVADSKELDTLNEFDVLNETNLDNESRDLSGDGGLLFINSEINSEKLVEDDEYILPALGSHKRKSKLLLDSNEHFDSIKTEEIKHEIYEERNRNNKKRLRKRSLISSETSEKYKNNTNEIFDSELKPTTNEEVPVTYPEIDKEKVDGNINSETLNEKNPFHIIPRKKSLETVNSTSLSPKSDPWVPKSDSSASKRDNQLDGISQLNTHKIRHYNWQVDQKRQRTSDQRRPAQNSSCHRNYYYQNKHRILTSYESHNKHYSRHRNNHPNSDFVNHNPNNFFSDSHYYSQNSLPGNQLMPPTPANESSYNYSSFKGYINSKYSSSSSSNSVNSMTRHYRGR</sequence>
<comment type="caution">
    <text evidence="6">The sequence shown here is derived from an EMBL/GenBank/DDBJ whole genome shotgun (WGS) entry which is preliminary data.</text>
</comment>
<evidence type="ECO:0000256" key="4">
    <source>
        <dbReference type="SAM" id="MobiDB-lite"/>
    </source>
</evidence>
<dbReference type="PANTHER" id="PTHR46524:SF7">
    <property type="entry name" value="CW-TYPE ZINC FINGER"/>
    <property type="match status" value="1"/>
</dbReference>
<name>A0A1J4MMQ6_9CRYT</name>
<feature type="region of interest" description="Disordered" evidence="4">
    <location>
        <begin position="426"/>
        <end position="469"/>
    </location>
</feature>
<proteinExistence type="predicted"/>
<feature type="region of interest" description="Disordered" evidence="4">
    <location>
        <begin position="895"/>
        <end position="914"/>
    </location>
</feature>
<feature type="compositionally biased region" description="Polar residues" evidence="4">
    <location>
        <begin position="455"/>
        <end position="469"/>
    </location>
</feature>
<dbReference type="GO" id="GO:0008270">
    <property type="term" value="F:zinc ion binding"/>
    <property type="evidence" value="ECO:0007669"/>
    <property type="project" value="UniProtKB-KW"/>
</dbReference>
<feature type="compositionally biased region" description="Polar residues" evidence="4">
    <location>
        <begin position="841"/>
        <end position="868"/>
    </location>
</feature>
<feature type="compositionally biased region" description="Basic and acidic residues" evidence="4">
    <location>
        <begin position="793"/>
        <end position="804"/>
    </location>
</feature>
<evidence type="ECO:0000256" key="2">
    <source>
        <dbReference type="ARBA" id="ARBA00022771"/>
    </source>
</evidence>
<dbReference type="GeneID" id="39978639"/>
<evidence type="ECO:0000256" key="1">
    <source>
        <dbReference type="ARBA" id="ARBA00022723"/>
    </source>
</evidence>
<dbReference type="PROSITE" id="PS51050">
    <property type="entry name" value="ZF_CW"/>
    <property type="match status" value="1"/>
</dbReference>
<dbReference type="Gene3D" id="3.30.40.100">
    <property type="match status" value="1"/>
</dbReference>
<feature type="domain" description="CW-type" evidence="5">
    <location>
        <begin position="4"/>
        <end position="57"/>
    </location>
</feature>
<dbReference type="InterPro" id="IPR055300">
    <property type="entry name" value="CWZF3/5/7"/>
</dbReference>
<feature type="compositionally biased region" description="Low complexity" evidence="4">
    <location>
        <begin position="895"/>
        <end position="906"/>
    </location>
</feature>
<evidence type="ECO:0000256" key="3">
    <source>
        <dbReference type="ARBA" id="ARBA00022833"/>
    </source>
</evidence>
<evidence type="ECO:0000259" key="5">
    <source>
        <dbReference type="PROSITE" id="PS51050"/>
    </source>
</evidence>
<gene>
    <name evidence="6" type="ORF">cubi_01848</name>
</gene>
<organism evidence="6 7">
    <name type="scientific">Cryptosporidium ubiquitum</name>
    <dbReference type="NCBI Taxonomy" id="857276"/>
    <lineage>
        <taxon>Eukaryota</taxon>
        <taxon>Sar</taxon>
        <taxon>Alveolata</taxon>
        <taxon>Apicomplexa</taxon>
        <taxon>Conoidasida</taxon>
        <taxon>Coccidia</taxon>
        <taxon>Eucoccidiorida</taxon>
        <taxon>Eimeriorina</taxon>
        <taxon>Cryptosporidiidae</taxon>
        <taxon>Cryptosporidium</taxon>
    </lineage>
</organism>
<feature type="region of interest" description="Disordered" evidence="4">
    <location>
        <begin position="831"/>
        <end position="877"/>
    </location>
</feature>
<dbReference type="PANTHER" id="PTHR46524">
    <property type="entry name" value="CW-TYPE ZINC FINGER"/>
    <property type="match status" value="1"/>
</dbReference>
<feature type="region of interest" description="Disordered" evidence="4">
    <location>
        <begin position="721"/>
        <end position="817"/>
    </location>
</feature>
<feature type="compositionally biased region" description="Basic and acidic residues" evidence="4">
    <location>
        <begin position="437"/>
        <end position="448"/>
    </location>
</feature>
<protein>
    <recommendedName>
        <fullName evidence="5">CW-type domain-containing protein</fullName>
    </recommendedName>
</protein>
<dbReference type="InterPro" id="IPR011124">
    <property type="entry name" value="Znf_CW"/>
</dbReference>
<dbReference type="RefSeq" id="XP_028876334.1">
    <property type="nucleotide sequence ID" value="XM_029018860.1"/>
</dbReference>
<dbReference type="Proteomes" id="UP000186176">
    <property type="component" value="Unassembled WGS sequence"/>
</dbReference>
<evidence type="ECO:0000313" key="7">
    <source>
        <dbReference type="Proteomes" id="UP000186176"/>
    </source>
</evidence>
<dbReference type="Pfam" id="PF07496">
    <property type="entry name" value="zf-CW"/>
    <property type="match status" value="1"/>
</dbReference>
<dbReference type="VEuPathDB" id="CryptoDB:cubi_01848"/>
<keyword evidence="2" id="KW-0863">Zinc-finger</keyword>
<keyword evidence="1" id="KW-0479">Metal-binding</keyword>
<dbReference type="OrthoDB" id="757982at2759"/>
<dbReference type="AlphaFoldDB" id="A0A1J4MMQ6"/>
<reference evidence="6 7" key="1">
    <citation type="submission" date="2016-10" db="EMBL/GenBank/DDBJ databases">
        <title>Reductive evolution of mitochondrial metabolism and differential evolution of invasion-related proteins in Cryptosporidium.</title>
        <authorList>
            <person name="Liu S."/>
            <person name="Roellig D.M."/>
            <person name="Guo Y."/>
            <person name="Li N."/>
            <person name="Frace M.A."/>
            <person name="Tang K."/>
            <person name="Zhang L."/>
            <person name="Feng Y."/>
            <person name="Xiao L."/>
        </authorList>
    </citation>
    <scope>NUCLEOTIDE SEQUENCE [LARGE SCALE GENOMIC DNA]</scope>
    <source>
        <strain evidence="6">39726</strain>
    </source>
</reference>
<feature type="compositionally biased region" description="Polar residues" evidence="4">
    <location>
        <begin position="745"/>
        <end position="754"/>
    </location>
</feature>
<keyword evidence="3" id="KW-0862">Zinc</keyword>
<dbReference type="EMBL" id="LRBP01000001">
    <property type="protein sequence ID" value="OII75327.1"/>
    <property type="molecule type" value="Genomic_DNA"/>
</dbReference>
<accession>A0A1J4MMQ6</accession>
<evidence type="ECO:0000313" key="6">
    <source>
        <dbReference type="EMBL" id="OII75327.1"/>
    </source>
</evidence>